<dbReference type="SUPFAM" id="SSF47413">
    <property type="entry name" value="lambda repressor-like DNA-binding domains"/>
    <property type="match status" value="1"/>
</dbReference>
<feature type="coiled-coil region" evidence="1">
    <location>
        <begin position="476"/>
        <end position="507"/>
    </location>
</feature>
<gene>
    <name evidence="3" type="ORF">JKJ07_17745</name>
</gene>
<feature type="domain" description="HTH cro/C1-type" evidence="2">
    <location>
        <begin position="15"/>
        <end position="70"/>
    </location>
</feature>
<protein>
    <submittedName>
        <fullName evidence="3">Helix-turn-helix transcriptional regulator</fullName>
    </submittedName>
</protein>
<proteinExistence type="predicted"/>
<evidence type="ECO:0000313" key="4">
    <source>
        <dbReference type="Proteomes" id="UP000598996"/>
    </source>
</evidence>
<comment type="caution">
    <text evidence="3">The sequence shown here is derived from an EMBL/GenBank/DDBJ whole genome shotgun (WGS) entry which is preliminary data.</text>
</comment>
<keyword evidence="1" id="KW-0175">Coiled coil</keyword>
<dbReference type="InterPro" id="IPR010982">
    <property type="entry name" value="Lambda_DNA-bd_dom_sf"/>
</dbReference>
<dbReference type="Proteomes" id="UP000598996">
    <property type="component" value="Unassembled WGS sequence"/>
</dbReference>
<dbReference type="SMART" id="SM00530">
    <property type="entry name" value="HTH_XRE"/>
    <property type="match status" value="1"/>
</dbReference>
<name>A0ABS1VN22_9ACTN</name>
<sequence length="705" mass="78421">MGSEDVGDVEVGHRLAQLRERVGLKQADLARRVTWSQAVLSRVEAGDRTVSDDELKALLAAIGTDDAAELAAVLARNWRHLPRPPLDHPDQQLLWRAEEMVAGLVTAGSGAEAHPAFRARLDEYVKDVERLAQLLLRREHQIAFIGSIGIGKSTAICRSTGLEVTNAQGRTFSVLETGAGGITLCEVGLGRGPGYGIKVEPRPLDEIRSDVDDFVDQILQGSAPAEEEEITAAVPRELERAIRNMAGLTQKRTKGPDGKSIRTDPAKELAAEFPDRRDLAVEVLARMALHRRDRRDAWHSASTSATPLEWLRQTFEAINNGRHPEFSLPSRIDIVVPALIEIDDLDIGIIDTRGIDQPLARADLEALLEDPHTVSILCSGFNDAPSQSIQHLLRRAREINNPQIDTNAGLLVLARPDEAMAVKDETGVGVMTSEEGYELKGEQVSTALAPYRLGDAPTLFFNSREDDADLLRDFLREQVRRTRAEFRSQLNEVLARTQSLLDNAAREQVRAVQRAAGKHMASWIKLHPSPKPIAGHIHDALLGEISRAHASTVNATIRRNGEWRSLSYSHQLGHGARRLAVLSLQESVTEFSGVCDTLSESMPEARELLFQANRLMAAAYEDLLRKVQLNGLSLYRNQLRTAAQFWIDNANEWGGGSGYVKRVLQRNRAWFEETSRQELERQLGTFLDREWRVLLERVEAIFEQS</sequence>
<dbReference type="Pfam" id="PF13560">
    <property type="entry name" value="HTH_31"/>
    <property type="match status" value="1"/>
</dbReference>
<keyword evidence="4" id="KW-1185">Reference proteome</keyword>
<organism evidence="3 4">
    <name type="scientific">Paractinoplanes lichenicola</name>
    <dbReference type="NCBI Taxonomy" id="2802976"/>
    <lineage>
        <taxon>Bacteria</taxon>
        <taxon>Bacillati</taxon>
        <taxon>Actinomycetota</taxon>
        <taxon>Actinomycetes</taxon>
        <taxon>Micromonosporales</taxon>
        <taxon>Micromonosporaceae</taxon>
        <taxon>Paractinoplanes</taxon>
    </lineage>
</organism>
<accession>A0ABS1VN22</accession>
<dbReference type="InterPro" id="IPR001387">
    <property type="entry name" value="Cro/C1-type_HTH"/>
</dbReference>
<dbReference type="PROSITE" id="PS50943">
    <property type="entry name" value="HTH_CROC1"/>
    <property type="match status" value="1"/>
</dbReference>
<dbReference type="EMBL" id="JAENHO010000005">
    <property type="protein sequence ID" value="MBL7256142.1"/>
    <property type="molecule type" value="Genomic_DNA"/>
</dbReference>
<evidence type="ECO:0000313" key="3">
    <source>
        <dbReference type="EMBL" id="MBL7256142.1"/>
    </source>
</evidence>
<reference evidence="3 4" key="1">
    <citation type="submission" date="2021-01" db="EMBL/GenBank/DDBJ databases">
        <title>Actinoplanes sp. nov. LDG1-01 isolated from lichen.</title>
        <authorList>
            <person name="Saeng-In P."/>
            <person name="Phongsopitanun W."/>
            <person name="Kanchanasin P."/>
            <person name="Yuki M."/>
            <person name="Kudo T."/>
            <person name="Ohkuma M."/>
            <person name="Tanasupawat S."/>
        </authorList>
    </citation>
    <scope>NUCLEOTIDE SEQUENCE [LARGE SCALE GENOMIC DNA]</scope>
    <source>
        <strain evidence="3 4">LDG1-01</strain>
    </source>
</reference>
<dbReference type="RefSeq" id="WP_202992707.1">
    <property type="nucleotide sequence ID" value="NZ_JAENHO010000005.1"/>
</dbReference>
<evidence type="ECO:0000256" key="1">
    <source>
        <dbReference type="SAM" id="Coils"/>
    </source>
</evidence>
<dbReference type="CDD" id="cd00093">
    <property type="entry name" value="HTH_XRE"/>
    <property type="match status" value="1"/>
</dbReference>
<dbReference type="Gene3D" id="1.10.260.40">
    <property type="entry name" value="lambda repressor-like DNA-binding domains"/>
    <property type="match status" value="1"/>
</dbReference>
<evidence type="ECO:0000259" key="2">
    <source>
        <dbReference type="PROSITE" id="PS50943"/>
    </source>
</evidence>